<dbReference type="EMBL" id="VDFV01000011">
    <property type="protein sequence ID" value="TNC71794.1"/>
    <property type="molecule type" value="Genomic_DNA"/>
</dbReference>
<keyword evidence="3" id="KW-1185">Reference proteome</keyword>
<evidence type="ECO:0000313" key="2">
    <source>
        <dbReference type="EMBL" id="TNC71794.1"/>
    </source>
</evidence>
<dbReference type="OrthoDB" id="6237231at2"/>
<dbReference type="Gene3D" id="2.40.360.10">
    <property type="entry name" value="YmcC-like"/>
    <property type="match status" value="1"/>
</dbReference>
<organism evidence="2 3">
    <name type="scientific">Rubellimicrobium roseum</name>
    <dbReference type="NCBI Taxonomy" id="687525"/>
    <lineage>
        <taxon>Bacteria</taxon>
        <taxon>Pseudomonadati</taxon>
        <taxon>Pseudomonadota</taxon>
        <taxon>Alphaproteobacteria</taxon>
        <taxon>Rhodobacterales</taxon>
        <taxon>Roseobacteraceae</taxon>
        <taxon>Rubellimicrobium</taxon>
    </lineage>
</organism>
<dbReference type="Pfam" id="PF11102">
    <property type="entry name" value="YjbF"/>
    <property type="match status" value="1"/>
</dbReference>
<gene>
    <name evidence="2" type="ORF">FHG71_10240</name>
</gene>
<proteinExistence type="predicted"/>
<comment type="caution">
    <text evidence="2">The sequence shown here is derived from an EMBL/GenBank/DDBJ whole genome shotgun (WGS) entry which is preliminary data.</text>
</comment>
<sequence>MGTVLEMRRTLVILAAALALAGCGGETAQSPAEVQARAAGAVGQVQRVFGGLGTRTSVSAPRAVPGGFTPQAIAAEPGAYRLVQINALGLAEPARLLQENGDETTLALQSGPTAAFDGGVLVATRGFGDDLLTMESGDVRAALRAGGGQVTRRMEALDGQDQVLTDSFACTITPAGRETVDLGLRQADLARFDENCRGTAIIFDNIYWLDDAGQIVSSRQYVSPTVAYLRSSRL</sequence>
<keyword evidence="2" id="KW-0449">Lipoprotein</keyword>
<dbReference type="InterPro" id="IPR021308">
    <property type="entry name" value="GfcB"/>
</dbReference>
<protein>
    <submittedName>
        <fullName evidence="2">YjbF family lipoprotein</fullName>
    </submittedName>
</protein>
<dbReference type="Proteomes" id="UP000305709">
    <property type="component" value="Unassembled WGS sequence"/>
</dbReference>
<dbReference type="SUPFAM" id="SSF159270">
    <property type="entry name" value="YmcC-like"/>
    <property type="match status" value="1"/>
</dbReference>
<evidence type="ECO:0000313" key="3">
    <source>
        <dbReference type="Proteomes" id="UP000305709"/>
    </source>
</evidence>
<feature type="signal peptide" evidence="1">
    <location>
        <begin position="1"/>
        <end position="28"/>
    </location>
</feature>
<dbReference type="AlphaFoldDB" id="A0A5C4NAA3"/>
<feature type="chain" id="PRO_5022769569" evidence="1">
    <location>
        <begin position="29"/>
        <end position="234"/>
    </location>
</feature>
<reference evidence="2 3" key="1">
    <citation type="submission" date="2019-06" db="EMBL/GenBank/DDBJ databases">
        <authorList>
            <person name="Jiang L."/>
        </authorList>
    </citation>
    <scope>NUCLEOTIDE SEQUENCE [LARGE SCALE GENOMIC DNA]</scope>
    <source>
        <strain evidence="2 3">YIM 48858</strain>
    </source>
</reference>
<accession>A0A5C4NAA3</accession>
<name>A0A5C4NAA3_9RHOB</name>
<dbReference type="InterPro" id="IPR023373">
    <property type="entry name" value="YmcC_sf"/>
</dbReference>
<evidence type="ECO:0000256" key="1">
    <source>
        <dbReference type="SAM" id="SignalP"/>
    </source>
</evidence>
<keyword evidence="1" id="KW-0732">Signal</keyword>